<feature type="transmembrane region" description="Helical" evidence="2">
    <location>
        <begin position="21"/>
        <end position="42"/>
    </location>
</feature>
<feature type="transmembrane region" description="Helical" evidence="2">
    <location>
        <begin position="599"/>
        <end position="619"/>
    </location>
</feature>
<keyword evidence="2" id="KW-0812">Transmembrane</keyword>
<feature type="region of interest" description="Disordered" evidence="1">
    <location>
        <begin position="45"/>
        <end position="127"/>
    </location>
</feature>
<evidence type="ECO:0000313" key="5">
    <source>
        <dbReference type="Proteomes" id="UP000260721"/>
    </source>
</evidence>
<keyword evidence="2" id="KW-0472">Membrane</keyword>
<reference evidence="4 5" key="1">
    <citation type="submission" date="2018-08" db="EMBL/GenBank/DDBJ databases">
        <title>A genome reference for cultivated species of the human gut microbiota.</title>
        <authorList>
            <person name="Zou Y."/>
            <person name="Xue W."/>
            <person name="Luo G."/>
        </authorList>
    </citation>
    <scope>NUCLEOTIDE SEQUENCE [LARGE SCALE GENOMIC DNA]</scope>
    <source>
        <strain evidence="4 5">TF08-11</strain>
    </source>
</reference>
<feature type="compositionally biased region" description="Acidic residues" evidence="1">
    <location>
        <begin position="94"/>
        <end position="111"/>
    </location>
</feature>
<evidence type="ECO:0000313" key="4">
    <source>
        <dbReference type="EMBL" id="RGD73283.1"/>
    </source>
</evidence>
<dbReference type="InterPro" id="IPR002035">
    <property type="entry name" value="VWF_A"/>
</dbReference>
<dbReference type="InterPro" id="IPR036465">
    <property type="entry name" value="vWFA_dom_sf"/>
</dbReference>
<dbReference type="Gene3D" id="3.40.50.410">
    <property type="entry name" value="von Willebrand factor, type A domain"/>
    <property type="match status" value="1"/>
</dbReference>
<feature type="region of interest" description="Disordered" evidence="1">
    <location>
        <begin position="542"/>
        <end position="592"/>
    </location>
</feature>
<evidence type="ECO:0000259" key="3">
    <source>
        <dbReference type="PROSITE" id="PS50234"/>
    </source>
</evidence>
<evidence type="ECO:0000256" key="2">
    <source>
        <dbReference type="SAM" id="Phobius"/>
    </source>
</evidence>
<evidence type="ECO:0000256" key="1">
    <source>
        <dbReference type="SAM" id="MobiDB-lite"/>
    </source>
</evidence>
<comment type="caution">
    <text evidence="4">The sequence shown here is derived from an EMBL/GenBank/DDBJ whole genome shotgun (WGS) entry which is preliminary data.</text>
</comment>
<feature type="domain" description="VWFA" evidence="3">
    <location>
        <begin position="163"/>
        <end position="268"/>
    </location>
</feature>
<dbReference type="Proteomes" id="UP000260721">
    <property type="component" value="Unassembled WGS sequence"/>
</dbReference>
<accession>A0A3E3DVN8</accession>
<dbReference type="STRING" id="1123313.GCA_000420345_00963"/>
<organism evidence="4 5">
    <name type="scientific">Faecalicoccus pleomorphus</name>
    <dbReference type="NCBI Taxonomy" id="1323"/>
    <lineage>
        <taxon>Bacteria</taxon>
        <taxon>Bacillati</taxon>
        <taxon>Bacillota</taxon>
        <taxon>Erysipelotrichia</taxon>
        <taxon>Erysipelotrichales</taxon>
        <taxon>Erysipelotrichaceae</taxon>
        <taxon>Faecalicoccus</taxon>
    </lineage>
</organism>
<dbReference type="Pfam" id="PF00092">
    <property type="entry name" value="VWA"/>
    <property type="match status" value="1"/>
</dbReference>
<gene>
    <name evidence="4" type="ORF">DXC78_11400</name>
</gene>
<dbReference type="EMBL" id="QUSK01000032">
    <property type="protein sequence ID" value="RGD73283.1"/>
    <property type="molecule type" value="Genomic_DNA"/>
</dbReference>
<proteinExistence type="predicted"/>
<dbReference type="SUPFAM" id="SSF53300">
    <property type="entry name" value="vWA-like"/>
    <property type="match status" value="1"/>
</dbReference>
<sequence length="624" mass="68224">MKGRVMIQLCTEKEVRNMKKYVKLFFTLMVCFTLSFSLYSAVSAQEKPTVTDDSETVVEEIPEDPTLTDEPEETTEITTPEETEPSTEETTALSEEENNNEEEATTEEEESSDPKTNTGTPVPGIGNVKYAISKSKTATQLDENFETKVTLSLPAGEEKLATDIVFVLDKSTSAEIEAQALNMLTDLQNTAQTTGADINVGVVIFNQQANTTGFHDLATDYSVIESEIKQDISSGTNTHAGLLAAEQMLSGDTAVADSRKYMIFVSDGITYMYNETPTAIGLENADKTNVFAGPDNWATKYGSNAAPSEGWNQYLGNVAAQYEADGGAYEHAYGVAYDTTTYISYDEKVNHAMSVDVALLKTYQTYQALASKYHCYAMTAGTSSGGEYTWGPSFMNFLANGETYSFDSIKNDIYYLVDAGSTVTDYIGYTEDYNFDFINDAEALSLKVGDQTYQAVETAENTYSFAEGNYVVAYEPGDMANGEMFTLTTNVPISQFEPVQLTYTLKLTNPKTEPGTYGQYDANGSLGYEGLYTNNSAILYPVDTNGQKGEPEEFQKPTVSYTVEAEPEKPTTDEETPTKPDKKDPEKNKGADTAAQTNIGLMLSLASMAVTGAFILVILNKKRA</sequence>
<name>A0A3E3DVN8_9FIRM</name>
<dbReference type="AlphaFoldDB" id="A0A3E3DVN8"/>
<keyword evidence="2" id="KW-1133">Transmembrane helix</keyword>
<feature type="compositionally biased region" description="Basic and acidic residues" evidence="1">
    <location>
        <begin position="566"/>
        <end position="590"/>
    </location>
</feature>
<feature type="compositionally biased region" description="Acidic residues" evidence="1">
    <location>
        <begin position="52"/>
        <end position="87"/>
    </location>
</feature>
<dbReference type="CDD" id="cd00198">
    <property type="entry name" value="vWFA"/>
    <property type="match status" value="1"/>
</dbReference>
<protein>
    <submittedName>
        <fullName evidence="4">VWA domain-containing protein</fullName>
    </submittedName>
</protein>
<dbReference type="PROSITE" id="PS50234">
    <property type="entry name" value="VWFA"/>
    <property type="match status" value="1"/>
</dbReference>